<comment type="similarity">
    <text evidence="1">Belongs to the cytochrome b5 family. MAPR subfamily.</text>
</comment>
<evidence type="ECO:0000313" key="4">
    <source>
        <dbReference type="Proteomes" id="UP000095728"/>
    </source>
</evidence>
<name>A0A1E5R854_9ASCO</name>
<dbReference type="GO" id="GO:0012505">
    <property type="term" value="C:endomembrane system"/>
    <property type="evidence" value="ECO:0007669"/>
    <property type="project" value="TreeGrafter"/>
</dbReference>
<dbReference type="Gene3D" id="3.10.120.10">
    <property type="entry name" value="Cytochrome b5-like heme/steroid binding domain"/>
    <property type="match status" value="1"/>
</dbReference>
<gene>
    <name evidence="3" type="ORF">AWRI3579_g3448</name>
</gene>
<dbReference type="InParanoid" id="A0A1E5R854"/>
<proteinExistence type="inferred from homology"/>
<dbReference type="GO" id="GO:0016020">
    <property type="term" value="C:membrane"/>
    <property type="evidence" value="ECO:0007669"/>
    <property type="project" value="TreeGrafter"/>
</dbReference>
<dbReference type="InterPro" id="IPR036400">
    <property type="entry name" value="Cyt_B5-like_heme/steroid_sf"/>
</dbReference>
<dbReference type="PANTHER" id="PTHR10281:SF76">
    <property type="entry name" value="CALCUTTA CUP-RELATED"/>
    <property type="match status" value="1"/>
</dbReference>
<dbReference type="Proteomes" id="UP000095728">
    <property type="component" value="Unassembled WGS sequence"/>
</dbReference>
<dbReference type="STRING" id="56408.A0A1E5R854"/>
<feature type="domain" description="Cytochrome b5 heme-binding" evidence="2">
    <location>
        <begin position="43"/>
        <end position="144"/>
    </location>
</feature>
<dbReference type="GO" id="GO:0020037">
    <property type="term" value="F:heme binding"/>
    <property type="evidence" value="ECO:0007669"/>
    <property type="project" value="UniProtKB-ARBA"/>
</dbReference>
<dbReference type="Pfam" id="PF00173">
    <property type="entry name" value="Cyt-b5"/>
    <property type="match status" value="1"/>
</dbReference>
<dbReference type="OrthoDB" id="547796at2759"/>
<dbReference type="AlphaFoldDB" id="A0A1E5R854"/>
<dbReference type="InterPro" id="IPR001199">
    <property type="entry name" value="Cyt_B5-like_heme/steroid-bd"/>
</dbReference>
<dbReference type="SUPFAM" id="SSF55856">
    <property type="entry name" value="Cytochrome b5-like heme/steroid binding domain"/>
    <property type="match status" value="1"/>
</dbReference>
<comment type="caution">
    <text evidence="3">The sequence shown here is derived from an EMBL/GenBank/DDBJ whole genome shotgun (WGS) entry which is preliminary data.</text>
</comment>
<dbReference type="EMBL" id="LPNM01000009">
    <property type="protein sequence ID" value="OEJ83068.1"/>
    <property type="molecule type" value="Genomic_DNA"/>
</dbReference>
<evidence type="ECO:0000259" key="2">
    <source>
        <dbReference type="SMART" id="SM01117"/>
    </source>
</evidence>
<reference evidence="4" key="1">
    <citation type="journal article" date="2016" name="Genome Announc.">
        <title>Genome sequences of three species of Hanseniaspora isolated from spontaneous wine fermentations.</title>
        <authorList>
            <person name="Sternes P.R."/>
            <person name="Lee D."/>
            <person name="Kutyna D.R."/>
            <person name="Borneman A.R."/>
        </authorList>
    </citation>
    <scope>NUCLEOTIDE SEQUENCE [LARGE SCALE GENOMIC DNA]</scope>
    <source>
        <strain evidence="4">AWRI3579</strain>
    </source>
</reference>
<dbReference type="PANTHER" id="PTHR10281">
    <property type="entry name" value="MEMBRANE-ASSOCIATED PROGESTERONE RECEPTOR COMPONENT-RELATED"/>
    <property type="match status" value="1"/>
</dbReference>
<evidence type="ECO:0000313" key="3">
    <source>
        <dbReference type="EMBL" id="OEJ83068.1"/>
    </source>
</evidence>
<sequence>MSFLVNLLFGKVNVQQDPTGLVDSNSAANNLTEAEQPVVEQKFTPKMLNKYNGHDDPRIFIAVKGNVYDCTKGRQFYGPSGPYNNFAGHDASRGLARNSFEIENVKEWHQPIDDLKDLTDKERVALDDWEAHFKNKYALVGQLISENQ</sequence>
<accession>A0A1E5R854</accession>
<dbReference type="InterPro" id="IPR050577">
    <property type="entry name" value="MAPR/NEUFC/NENF-like"/>
</dbReference>
<evidence type="ECO:0000256" key="1">
    <source>
        <dbReference type="ARBA" id="ARBA00038357"/>
    </source>
</evidence>
<dbReference type="FunFam" id="3.10.120.10:FF:000003">
    <property type="entry name" value="membrane-associated progesterone receptor component 1"/>
    <property type="match status" value="1"/>
</dbReference>
<dbReference type="FunCoup" id="A0A1E5R854">
    <property type="interactions" value="836"/>
</dbReference>
<keyword evidence="4" id="KW-1185">Reference proteome</keyword>
<dbReference type="SMART" id="SM01117">
    <property type="entry name" value="Cyt-b5"/>
    <property type="match status" value="1"/>
</dbReference>
<organism evidence="3 4">
    <name type="scientific">Hanseniaspora osmophila</name>
    <dbReference type="NCBI Taxonomy" id="56408"/>
    <lineage>
        <taxon>Eukaryota</taxon>
        <taxon>Fungi</taxon>
        <taxon>Dikarya</taxon>
        <taxon>Ascomycota</taxon>
        <taxon>Saccharomycotina</taxon>
        <taxon>Saccharomycetes</taxon>
        <taxon>Saccharomycodales</taxon>
        <taxon>Saccharomycodaceae</taxon>
        <taxon>Hanseniaspora</taxon>
    </lineage>
</organism>
<protein>
    <submittedName>
        <fullName evidence="3">Damage response protein 1</fullName>
    </submittedName>
</protein>